<feature type="domain" description="Rhamnogalacturonase A/B/Epimerase-like pectate lyase" evidence="1">
    <location>
        <begin position="14"/>
        <end position="93"/>
    </location>
</feature>
<feature type="domain" description="Right handed beta helix" evidence="2">
    <location>
        <begin position="185"/>
        <end position="303"/>
    </location>
</feature>
<dbReference type="InterPro" id="IPR024535">
    <property type="entry name" value="RHGA/B-epi-like_pectate_lyase"/>
</dbReference>
<dbReference type="Gene3D" id="2.160.20.10">
    <property type="entry name" value="Single-stranded right-handed beta-helix, Pectin lyase-like"/>
    <property type="match status" value="2"/>
</dbReference>
<dbReference type="SMART" id="SM00710">
    <property type="entry name" value="PbH1"/>
    <property type="match status" value="10"/>
</dbReference>
<protein>
    <submittedName>
        <fullName evidence="3">Uronase</fullName>
    </submittedName>
</protein>
<dbReference type="SUPFAM" id="SSF51126">
    <property type="entry name" value="Pectin lyase-like"/>
    <property type="match status" value="2"/>
</dbReference>
<proteinExistence type="predicted"/>
<organism evidence="3 4">
    <name type="scientific">Bacillus safensis</name>
    <dbReference type="NCBI Taxonomy" id="561879"/>
    <lineage>
        <taxon>Bacteria</taxon>
        <taxon>Bacillati</taxon>
        <taxon>Bacillota</taxon>
        <taxon>Bacilli</taxon>
        <taxon>Bacillales</taxon>
        <taxon>Bacillaceae</taxon>
        <taxon>Bacillus</taxon>
    </lineage>
</organism>
<accession>A0A1L6ZI03</accession>
<gene>
    <name evidence="3" type="ORF">BSA145_09790</name>
</gene>
<dbReference type="Pfam" id="PF13229">
    <property type="entry name" value="Beta_helix"/>
    <property type="match status" value="2"/>
</dbReference>
<dbReference type="InterPro" id="IPR006626">
    <property type="entry name" value="PbH1"/>
</dbReference>
<name>A0A1L6ZI03_BACIA</name>
<evidence type="ECO:0000259" key="1">
    <source>
        <dbReference type="Pfam" id="PF12708"/>
    </source>
</evidence>
<dbReference type="RefSeq" id="WP_075622340.1">
    <property type="nucleotide sequence ID" value="NZ_CP015607.1"/>
</dbReference>
<dbReference type="InterPro" id="IPR039448">
    <property type="entry name" value="Beta_helix"/>
</dbReference>
<dbReference type="InterPro" id="IPR011050">
    <property type="entry name" value="Pectin_lyase_fold/virulence"/>
</dbReference>
<dbReference type="AlphaFoldDB" id="A0A1L6ZI03"/>
<dbReference type="Proteomes" id="UP000185426">
    <property type="component" value="Chromosome"/>
</dbReference>
<dbReference type="Pfam" id="PF12708">
    <property type="entry name" value="Pect-lyase_RHGA_epim"/>
    <property type="match status" value="1"/>
</dbReference>
<evidence type="ECO:0000313" key="3">
    <source>
        <dbReference type="EMBL" id="APT46151.1"/>
    </source>
</evidence>
<evidence type="ECO:0000313" key="4">
    <source>
        <dbReference type="Proteomes" id="UP000185426"/>
    </source>
</evidence>
<dbReference type="EMBL" id="CP015607">
    <property type="protein sequence ID" value="APT46151.1"/>
    <property type="molecule type" value="Genomic_DNA"/>
</dbReference>
<dbReference type="InterPro" id="IPR012334">
    <property type="entry name" value="Pectin_lyas_fold"/>
</dbReference>
<sequence>MGELNEADLRKPVVNVLDFGVIADGKTDCTAKLNECLEWTKAQGYSHVWLPSGTYLIDAVYRGDPFFPFRGAGIRVPSHICIEMASDAVIKVKPNDSWGYSAFYIGKVEHVTIRGGRIEGDRHEHVYKPLPAERRTHEWGFGICIEGASHVEVNHVQIKNCTGDGIIVSPHGLLTEGEPYSPAASIDISGCTITDSRRNNISITGCDGVIVEDCLLERAGVNGVEPRMGIDIEGYGENAVNMEEPLNIQIRNNIVRGGAASSIYNFNGYGVIIEGNHTDSSISYGFSTETIIANNLIRAVGGGVTKAGITSLGVSLGQTENNVMIIGNMIEGFEKGIDVRGDSVHITGNKISLFEDAAVSVYMANRILIEGNHIETGTNTGKRSASLRIYQSDSVVFSNNTVYSVIDAAVVRGTNILIQHNQFKEFSRGIWVQEGEAGINGNHFIQEGHPELDSSYTISVTGNARAFIWQNRFKHYQNYAVYSSTTGALEIKDNSFEETSLYVVMYIKNGSPQIGDNRFYLNRSIGQPTAIFIDQTASARVLRNNIINRSPQKAIAVRTANSTHSVIAHNMLERSQLVTHTTDRLIGNIEIDTPS</sequence>
<reference evidence="3 4" key="1">
    <citation type="submission" date="2016-05" db="EMBL/GenBank/DDBJ databases">
        <title>Complete Genome and Methylome Analysis of Psychrotrophic Bacterial Isolates from Antarctic Lake Untersee.</title>
        <authorList>
            <person name="Fomenkov A."/>
            <person name="Akimov V.N."/>
            <person name="Vasilyeva L.V."/>
            <person name="Andersen D."/>
            <person name="Vincze T."/>
            <person name="Roberts R.J."/>
        </authorList>
    </citation>
    <scope>NUCLEOTIDE SEQUENCE [LARGE SCALE GENOMIC DNA]</scope>
    <source>
        <strain evidence="3 4">U14-5</strain>
    </source>
</reference>
<feature type="domain" description="Right handed beta helix" evidence="2">
    <location>
        <begin position="313"/>
        <end position="446"/>
    </location>
</feature>
<evidence type="ECO:0000259" key="2">
    <source>
        <dbReference type="Pfam" id="PF13229"/>
    </source>
</evidence>